<evidence type="ECO:0000313" key="10">
    <source>
        <dbReference type="Proteomes" id="UP000094527"/>
    </source>
</evidence>
<dbReference type="AlphaFoldDB" id="A0A1D2N4I2"/>
<feature type="transmembrane region" description="Helical" evidence="8">
    <location>
        <begin position="82"/>
        <end position="105"/>
    </location>
</feature>
<dbReference type="STRING" id="48709.A0A1D2N4I2"/>
<feature type="region of interest" description="Disordered" evidence="7">
    <location>
        <begin position="223"/>
        <end position="247"/>
    </location>
</feature>
<dbReference type="EMBL" id="LJIJ01000227">
    <property type="protein sequence ID" value="ODN00183.1"/>
    <property type="molecule type" value="Genomic_DNA"/>
</dbReference>
<keyword evidence="10" id="KW-1185">Reference proteome</keyword>
<dbReference type="OrthoDB" id="6341381at2759"/>
<evidence type="ECO:0000256" key="2">
    <source>
        <dbReference type="ARBA" id="ARBA00006595"/>
    </source>
</evidence>
<dbReference type="InterPro" id="IPR036259">
    <property type="entry name" value="MFS_trans_sf"/>
</dbReference>
<dbReference type="Proteomes" id="UP000094527">
    <property type="component" value="Unassembled WGS sequence"/>
</dbReference>
<name>A0A1D2N4I2_ORCCI</name>
<evidence type="ECO:0000256" key="5">
    <source>
        <dbReference type="ARBA" id="ARBA00022989"/>
    </source>
</evidence>
<reference evidence="9 10" key="1">
    <citation type="journal article" date="2016" name="Genome Biol. Evol.">
        <title>Gene Family Evolution Reflects Adaptation to Soil Environmental Stressors in the Genome of the Collembolan Orchesella cincta.</title>
        <authorList>
            <person name="Faddeeva-Vakhrusheva A."/>
            <person name="Derks M.F."/>
            <person name="Anvar S.Y."/>
            <person name="Agamennone V."/>
            <person name="Suring W."/>
            <person name="Smit S."/>
            <person name="van Straalen N.M."/>
            <person name="Roelofs D."/>
        </authorList>
    </citation>
    <scope>NUCLEOTIDE SEQUENCE [LARGE SCALE GENOMIC DNA]</scope>
    <source>
        <tissue evidence="9">Mixed pool</tissue>
    </source>
</reference>
<keyword evidence="4 8" id="KW-0812">Transmembrane</keyword>
<evidence type="ECO:0000256" key="3">
    <source>
        <dbReference type="ARBA" id="ARBA00022448"/>
    </source>
</evidence>
<dbReference type="InterPro" id="IPR052599">
    <property type="entry name" value="SLC43A_AATransporter"/>
</dbReference>
<evidence type="ECO:0000256" key="4">
    <source>
        <dbReference type="ARBA" id="ARBA00022692"/>
    </source>
</evidence>
<evidence type="ECO:0000256" key="8">
    <source>
        <dbReference type="SAM" id="Phobius"/>
    </source>
</evidence>
<keyword evidence="3" id="KW-0813">Transport</keyword>
<keyword evidence="5 8" id="KW-1133">Transmembrane helix</keyword>
<evidence type="ECO:0000256" key="7">
    <source>
        <dbReference type="SAM" id="MobiDB-lite"/>
    </source>
</evidence>
<keyword evidence="6 8" id="KW-0472">Membrane</keyword>
<comment type="similarity">
    <text evidence="2">Belongs to the SLC43A transporter (TC 2.A.1.44) family.</text>
</comment>
<protein>
    <submittedName>
        <fullName evidence="9">Large neutral amino acids transporter small subunit 3</fullName>
    </submittedName>
</protein>
<evidence type="ECO:0000256" key="6">
    <source>
        <dbReference type="ARBA" id="ARBA00023136"/>
    </source>
</evidence>
<proteinExistence type="inferred from homology"/>
<comment type="caution">
    <text evidence="9">The sequence shown here is derived from an EMBL/GenBank/DDBJ whole genome shotgun (WGS) entry which is preliminary data.</text>
</comment>
<dbReference type="OMA" id="FDAYENA"/>
<gene>
    <name evidence="9" type="ORF">Ocin01_06499</name>
</gene>
<dbReference type="PANTHER" id="PTHR20772:SF2">
    <property type="entry name" value="PROTEIN FMP42"/>
    <property type="match status" value="1"/>
</dbReference>
<evidence type="ECO:0000313" key="9">
    <source>
        <dbReference type="EMBL" id="ODN00183.1"/>
    </source>
</evidence>
<dbReference type="PANTHER" id="PTHR20772">
    <property type="entry name" value="PROTEIN FMP42"/>
    <property type="match status" value="1"/>
</dbReference>
<feature type="transmembrane region" description="Helical" evidence="8">
    <location>
        <begin position="169"/>
        <end position="190"/>
    </location>
</feature>
<accession>A0A1D2N4I2</accession>
<organism evidence="9 10">
    <name type="scientific">Orchesella cincta</name>
    <name type="common">Springtail</name>
    <name type="synonym">Podura cincta</name>
    <dbReference type="NCBI Taxonomy" id="48709"/>
    <lineage>
        <taxon>Eukaryota</taxon>
        <taxon>Metazoa</taxon>
        <taxon>Ecdysozoa</taxon>
        <taxon>Arthropoda</taxon>
        <taxon>Hexapoda</taxon>
        <taxon>Collembola</taxon>
        <taxon>Entomobryomorpha</taxon>
        <taxon>Entomobryoidea</taxon>
        <taxon>Orchesellidae</taxon>
        <taxon>Orchesellinae</taxon>
        <taxon>Orchesella</taxon>
    </lineage>
</organism>
<feature type="transmembrane region" description="Helical" evidence="8">
    <location>
        <begin position="290"/>
        <end position="310"/>
    </location>
</feature>
<dbReference type="SUPFAM" id="SSF103473">
    <property type="entry name" value="MFS general substrate transporter"/>
    <property type="match status" value="2"/>
</dbReference>
<comment type="subcellular location">
    <subcellularLocation>
        <location evidence="1">Membrane</location>
        <topology evidence="1">Multi-pass membrane protein</topology>
    </subcellularLocation>
</comment>
<dbReference type="GO" id="GO:0016020">
    <property type="term" value="C:membrane"/>
    <property type="evidence" value="ECO:0007669"/>
    <property type="project" value="UniProtKB-SubCell"/>
</dbReference>
<feature type="transmembrane region" description="Helical" evidence="8">
    <location>
        <begin position="196"/>
        <end position="218"/>
    </location>
</feature>
<feature type="transmembrane region" description="Helical" evidence="8">
    <location>
        <begin position="380"/>
        <end position="401"/>
    </location>
</feature>
<sequence>MIGTRNVMFEDATPISTNKKLLPGLNTQGMVDSNRLDESQTLTTANFEALDCIEPCSFLEETNLTHGNTTFGCDEQRIHMTLVYTFAAVSYGITAVFIGISLDFLGIRTTRAVGSTFSCLGFLCLANITPDASYLLWPGLILIALGTNQLRFSGFLFADLWPEYRATILTAYSSAYAVSTTFFLGLQILYEWHVRMDLMCFLSAGGCVITFIPTLFISSSSHGDESLKNEHPSQNQEEGDENQENNNFLNKSHEDIQDDVEHNSTNAFSNKPEDVSDPVMRLAYKMQAPTFAMAGATVLLALTMTCKIFVNEVAIYASLILIALARPTVIGSCTSYIRLRFPSEHFNILNGVFTTIISVLCFVQHPVMKWMSSSNDAFRFVQILLLISLILSLASPCHMMIRKNIMGYARERLYGTKK</sequence>
<dbReference type="Gene3D" id="1.20.1250.20">
    <property type="entry name" value="MFS general substrate transporter like domains"/>
    <property type="match status" value="1"/>
</dbReference>
<evidence type="ECO:0000256" key="1">
    <source>
        <dbReference type="ARBA" id="ARBA00004141"/>
    </source>
</evidence>
<feature type="transmembrane region" description="Helical" evidence="8">
    <location>
        <begin position="349"/>
        <end position="368"/>
    </location>
</feature>